<dbReference type="Proteomes" id="UP000093898">
    <property type="component" value="Unassembled WGS sequence"/>
</dbReference>
<keyword evidence="4 12" id="KW-0963">Cytoplasm</keyword>
<dbReference type="GO" id="GO:0047134">
    <property type="term" value="F:protein-disulfide reductase [NAD(P)H] activity"/>
    <property type="evidence" value="ECO:0007669"/>
    <property type="project" value="TreeGrafter"/>
</dbReference>
<organism evidence="14 15">
    <name type="scientific">Mycolicibacterium mucogenicum</name>
    <name type="common">Mycobacterium mucogenicum</name>
    <dbReference type="NCBI Taxonomy" id="56689"/>
    <lineage>
        <taxon>Bacteria</taxon>
        <taxon>Bacillati</taxon>
        <taxon>Actinomycetota</taxon>
        <taxon>Actinomycetes</taxon>
        <taxon>Mycobacteriales</taxon>
        <taxon>Mycobacteriaceae</taxon>
        <taxon>Mycolicibacterium</taxon>
    </lineage>
</organism>
<dbReference type="GO" id="GO:0045454">
    <property type="term" value="P:cell redox homeostasis"/>
    <property type="evidence" value="ECO:0007669"/>
    <property type="project" value="TreeGrafter"/>
</dbReference>
<dbReference type="OrthoDB" id="4954884at2"/>
<dbReference type="AlphaFoldDB" id="A0A1A3H9U4"/>
<dbReference type="GO" id="GO:0051539">
    <property type="term" value="F:4 iron, 4 sulfur cluster binding"/>
    <property type="evidence" value="ECO:0007669"/>
    <property type="project" value="UniProtKB-UniRule"/>
</dbReference>
<dbReference type="HAMAP" id="MF_01479">
    <property type="entry name" value="WhiB"/>
    <property type="match status" value="1"/>
</dbReference>
<reference evidence="15" key="1">
    <citation type="submission" date="2016-06" db="EMBL/GenBank/DDBJ databases">
        <authorList>
            <person name="Sutton G."/>
            <person name="Brinkac L."/>
            <person name="Sanka R."/>
            <person name="Adams M."/>
            <person name="Lau E."/>
            <person name="Garcia-Basteiro A."/>
            <person name="Lopez-Varela E."/>
            <person name="Palencia S."/>
        </authorList>
    </citation>
    <scope>NUCLEOTIDE SEQUENCE [LARGE SCALE GENOMIC DNA]</scope>
    <source>
        <strain evidence="15">1127319.6</strain>
    </source>
</reference>
<feature type="binding site" evidence="12">
    <location>
        <position position="23"/>
    </location>
    <ligand>
        <name>[4Fe-4S] cluster</name>
        <dbReference type="ChEBI" id="CHEBI:49883"/>
    </ligand>
</feature>
<comment type="similarity">
    <text evidence="2 12">Belongs to the WhiB family.</text>
</comment>
<evidence type="ECO:0000256" key="5">
    <source>
        <dbReference type="ARBA" id="ARBA00022723"/>
    </source>
</evidence>
<dbReference type="RefSeq" id="WP_064979384.1">
    <property type="nucleotide sequence ID" value="NZ_LZLC01000052.1"/>
</dbReference>
<gene>
    <name evidence="12" type="primary">whiB</name>
    <name evidence="14" type="ORF">A5630_15465</name>
</gene>
<feature type="binding site" evidence="12">
    <location>
        <position position="56"/>
    </location>
    <ligand>
        <name>[4Fe-4S] cluster</name>
        <dbReference type="ChEBI" id="CHEBI:49883"/>
    </ligand>
</feature>
<dbReference type="EMBL" id="LZLC01000052">
    <property type="protein sequence ID" value="OBJ44805.1"/>
    <property type="molecule type" value="Genomic_DNA"/>
</dbReference>
<keyword evidence="10 12" id="KW-1015">Disulfide bond</keyword>
<dbReference type="GO" id="GO:0035731">
    <property type="term" value="F:dinitrosyl-iron complex binding"/>
    <property type="evidence" value="ECO:0007669"/>
    <property type="project" value="UniProtKB-UniRule"/>
</dbReference>
<proteinExistence type="inferred from homology"/>
<protein>
    <recommendedName>
        <fullName evidence="12">Transcriptional regulator WhiB</fullName>
    </recommendedName>
</protein>
<evidence type="ECO:0000313" key="14">
    <source>
        <dbReference type="EMBL" id="OBJ44805.1"/>
    </source>
</evidence>
<comment type="subcellular location">
    <subcellularLocation>
        <location evidence="1 12">Cytoplasm</location>
    </subcellularLocation>
</comment>
<evidence type="ECO:0000256" key="2">
    <source>
        <dbReference type="ARBA" id="ARBA00006597"/>
    </source>
</evidence>
<dbReference type="InterPro" id="IPR034768">
    <property type="entry name" value="4FE4S_WBL"/>
</dbReference>
<evidence type="ECO:0000256" key="10">
    <source>
        <dbReference type="ARBA" id="ARBA00023157"/>
    </source>
</evidence>
<keyword evidence="5 12" id="KW-0479">Metal-binding</keyword>
<evidence type="ECO:0000256" key="11">
    <source>
        <dbReference type="ARBA" id="ARBA00023163"/>
    </source>
</evidence>
<comment type="caution">
    <text evidence="14">The sequence shown here is derived from an EMBL/GenBank/DDBJ whole genome shotgun (WGS) entry which is preliminary data.</text>
</comment>
<evidence type="ECO:0000256" key="8">
    <source>
        <dbReference type="ARBA" id="ARBA00023015"/>
    </source>
</evidence>
<evidence type="ECO:0000256" key="9">
    <source>
        <dbReference type="ARBA" id="ARBA00023125"/>
    </source>
</evidence>
<dbReference type="GO" id="GO:0003677">
    <property type="term" value="F:DNA binding"/>
    <property type="evidence" value="ECO:0007669"/>
    <property type="project" value="UniProtKB-UniRule"/>
</dbReference>
<keyword evidence="9 12" id="KW-0238">DNA-binding</keyword>
<comment type="function">
    <text evidence="12">Acts as a transcriptional regulator. Probably redox-responsive. The apo- but not holo-form probably binds DNA.</text>
</comment>
<dbReference type="InterPro" id="IPR003482">
    <property type="entry name" value="Whib"/>
</dbReference>
<keyword evidence="7 12" id="KW-0411">Iron-sulfur</keyword>
<dbReference type="GO" id="GO:0045892">
    <property type="term" value="P:negative regulation of DNA-templated transcription"/>
    <property type="evidence" value="ECO:0007669"/>
    <property type="project" value="TreeGrafter"/>
</dbReference>
<feature type="binding site" evidence="12">
    <location>
        <position position="62"/>
    </location>
    <ligand>
        <name>[4Fe-4S] cluster</name>
        <dbReference type="ChEBI" id="CHEBI:49883"/>
    </ligand>
</feature>
<name>A0A1A3H9U4_MYCMU</name>
<feature type="domain" description="4Fe-4S Wbl-type" evidence="13">
    <location>
        <begin position="22"/>
        <end position="86"/>
    </location>
</feature>
<evidence type="ECO:0000259" key="13">
    <source>
        <dbReference type="PROSITE" id="PS51674"/>
    </source>
</evidence>
<dbReference type="PANTHER" id="PTHR38839:SF5">
    <property type="entry name" value="TRANSCRIPTIONAL REGULATOR WHID"/>
    <property type="match status" value="1"/>
</dbReference>
<comment type="PTM">
    <text evidence="12">The Fe-S cluster can be nitrosylated by nitric oxide (NO).</text>
</comment>
<dbReference type="Pfam" id="PF02467">
    <property type="entry name" value="Whib"/>
    <property type="match status" value="1"/>
</dbReference>
<dbReference type="GO" id="GO:0005737">
    <property type="term" value="C:cytoplasm"/>
    <property type="evidence" value="ECO:0007669"/>
    <property type="project" value="UniProtKB-SubCell"/>
</dbReference>
<evidence type="ECO:0000256" key="7">
    <source>
        <dbReference type="ARBA" id="ARBA00023014"/>
    </source>
</evidence>
<comment type="PTM">
    <text evidence="12">Upon Fe-S cluster removal intramolecular disulfide bonds are formed.</text>
</comment>
<sequence length="93" mass="10474">MQLPQRLPGANTDYWDWQMRARCRGKDSSVFFSPEGERGRARSEREQRAKLMCRGCPVLAQCRAHALAIAEPFGVWGGLSEGERQHLLGASSR</sequence>
<dbReference type="GO" id="GO:0046872">
    <property type="term" value="F:metal ion binding"/>
    <property type="evidence" value="ECO:0007669"/>
    <property type="project" value="UniProtKB-KW"/>
</dbReference>
<evidence type="ECO:0000256" key="4">
    <source>
        <dbReference type="ARBA" id="ARBA00022490"/>
    </source>
</evidence>
<comment type="cofactor">
    <cofactor evidence="12">
        <name>[4Fe-4S] cluster</name>
        <dbReference type="ChEBI" id="CHEBI:49883"/>
    </cofactor>
    <text evidence="12">Binds 1 [4Fe-4S] cluster per subunit. Following nitrosylation of the [4Fe-4S] cluster binds 1 [4Fe-8(NO)] cluster per subunit.</text>
</comment>
<accession>A0A1A3H9U4</accession>
<evidence type="ECO:0000313" key="15">
    <source>
        <dbReference type="Proteomes" id="UP000093898"/>
    </source>
</evidence>
<evidence type="ECO:0000256" key="6">
    <source>
        <dbReference type="ARBA" id="ARBA00023004"/>
    </source>
</evidence>
<evidence type="ECO:0000256" key="3">
    <source>
        <dbReference type="ARBA" id="ARBA00022485"/>
    </source>
</evidence>
<evidence type="ECO:0000256" key="12">
    <source>
        <dbReference type="HAMAP-Rule" id="MF_01479"/>
    </source>
</evidence>
<dbReference type="PANTHER" id="PTHR38839">
    <property type="entry name" value="TRANSCRIPTIONAL REGULATOR WHID-RELATED"/>
    <property type="match status" value="1"/>
</dbReference>
<keyword evidence="3 12" id="KW-0004">4Fe-4S</keyword>
<keyword evidence="8 12" id="KW-0805">Transcription regulation</keyword>
<keyword evidence="6 12" id="KW-0408">Iron</keyword>
<dbReference type="PROSITE" id="PS51674">
    <property type="entry name" value="4FE4S_WBL"/>
    <property type="match status" value="1"/>
</dbReference>
<evidence type="ECO:0000256" key="1">
    <source>
        <dbReference type="ARBA" id="ARBA00004496"/>
    </source>
</evidence>
<feature type="binding site" evidence="12">
    <location>
        <position position="53"/>
    </location>
    <ligand>
        <name>[4Fe-4S] cluster</name>
        <dbReference type="ChEBI" id="CHEBI:49883"/>
    </ligand>
</feature>
<keyword evidence="11 12" id="KW-0804">Transcription</keyword>